<keyword evidence="1" id="KW-1185">Reference proteome</keyword>
<reference evidence="2" key="1">
    <citation type="submission" date="2019-12" db="UniProtKB">
        <authorList>
            <consortium name="WormBaseParasite"/>
        </authorList>
    </citation>
    <scope>IDENTIFICATION</scope>
</reference>
<evidence type="ECO:0000313" key="1">
    <source>
        <dbReference type="Proteomes" id="UP000046395"/>
    </source>
</evidence>
<organism evidence="1 2">
    <name type="scientific">Trichuris muris</name>
    <name type="common">Mouse whipworm</name>
    <dbReference type="NCBI Taxonomy" id="70415"/>
    <lineage>
        <taxon>Eukaryota</taxon>
        <taxon>Metazoa</taxon>
        <taxon>Ecdysozoa</taxon>
        <taxon>Nematoda</taxon>
        <taxon>Enoplea</taxon>
        <taxon>Dorylaimia</taxon>
        <taxon>Trichinellida</taxon>
        <taxon>Trichuridae</taxon>
        <taxon>Trichuris</taxon>
    </lineage>
</organism>
<name>A0A5S6QLF0_TRIMR</name>
<dbReference type="WBParaSite" id="TMUE_2000008161.1">
    <property type="protein sequence ID" value="TMUE_2000008161.1"/>
    <property type="gene ID" value="WBGene00289064"/>
</dbReference>
<proteinExistence type="predicted"/>
<evidence type="ECO:0000313" key="2">
    <source>
        <dbReference type="WBParaSite" id="TMUE_2000008161.1"/>
    </source>
</evidence>
<sequence length="114" mass="12636">MQRHNSMQTVAGELFADSTKGYSTGSYRQLGGQLRSASAAPLYASLSGPFIAPLVRQRRCYFRQENYGLLRTTFELKAVQSSIESYAYLCNDESAGHTSGANGLMQRFCSINMF</sequence>
<dbReference type="AlphaFoldDB" id="A0A5S6QLF0"/>
<dbReference type="Proteomes" id="UP000046395">
    <property type="component" value="Unassembled WGS sequence"/>
</dbReference>
<accession>A0A5S6QLF0</accession>
<protein>
    <submittedName>
        <fullName evidence="2">Uncharacterized protein</fullName>
    </submittedName>
</protein>